<sequence length="410" mass="46792">MAAMTVGQVALLGRLHIPRAVGGVYLVQHRDSSQLANIRRGRGGRSSFSGHVVTVFGATGFIGTKLINRLGKNGSKIVIPYRGEAYRAQHLKVASDLGQTQFMPFDLKDEDSIRRALQYSDTVINVIHKDYPTKRFSLEDVHITGARNIARLCREEGVTNLVHFSHLMASPDPEKLITPEGTEFLKAKYYGELAVREEFPEAIVFRPAIMFGDSDRFLRKFYYIGLGKRCEYKIKLWKQGKETIKMPVFGSDVVDGVISALGKPEARGQIYEALGPESYFLHDLVKFFYFCMRRPLVGFEEFTENYLMKMRYVDPRNPFSLYRLHNLYTLNQDFVNDQPTGLPTLEDLGVKLTKIPDRARHEYKTTRCDRYYDEDLGQFAESGDPPTASESELATVREMETKDHDTKLSR</sequence>
<dbReference type="PANTHER" id="PTHR12126">
    <property type="entry name" value="NADH-UBIQUINONE OXIDOREDUCTASE 39 KDA SUBUNIT-RELATED"/>
    <property type="match status" value="1"/>
</dbReference>
<evidence type="ECO:0000313" key="9">
    <source>
        <dbReference type="Proteomes" id="UP000242188"/>
    </source>
</evidence>
<feature type="domain" description="NAD-dependent epimerase/dehydratase" evidence="7">
    <location>
        <begin position="53"/>
        <end position="271"/>
    </location>
</feature>
<keyword evidence="9" id="KW-1185">Reference proteome</keyword>
<dbReference type="InterPro" id="IPR001509">
    <property type="entry name" value="Epimerase_deHydtase"/>
</dbReference>
<feature type="region of interest" description="Disordered" evidence="6">
    <location>
        <begin position="377"/>
        <end position="410"/>
    </location>
</feature>
<feature type="compositionally biased region" description="Basic and acidic residues" evidence="6">
    <location>
        <begin position="395"/>
        <end position="410"/>
    </location>
</feature>
<dbReference type="PANTHER" id="PTHR12126:SF11">
    <property type="entry name" value="NADH DEHYDROGENASE [UBIQUINONE] 1 ALPHA SUBCOMPLEX SUBUNIT 9, MITOCHONDRIAL"/>
    <property type="match status" value="1"/>
</dbReference>
<dbReference type="Pfam" id="PF01370">
    <property type="entry name" value="Epimerase"/>
    <property type="match status" value="1"/>
</dbReference>
<dbReference type="InterPro" id="IPR051207">
    <property type="entry name" value="ComplexI_NDUFA9_subunit"/>
</dbReference>
<evidence type="ECO:0000256" key="3">
    <source>
        <dbReference type="ARBA" id="ARBA00042000"/>
    </source>
</evidence>
<dbReference type="GO" id="GO:0005739">
    <property type="term" value="C:mitochondrion"/>
    <property type="evidence" value="ECO:0007669"/>
    <property type="project" value="TreeGrafter"/>
</dbReference>
<dbReference type="STRING" id="6573.A0A210QZL1"/>
<dbReference type="InterPro" id="IPR036291">
    <property type="entry name" value="NAD(P)-bd_dom_sf"/>
</dbReference>
<dbReference type="OrthoDB" id="275457at2759"/>
<accession>A0A210QZL1</accession>
<dbReference type="CDD" id="cd05271">
    <property type="entry name" value="NDUFA9_like_SDR_a"/>
    <property type="match status" value="1"/>
</dbReference>
<protein>
    <recommendedName>
        <fullName evidence="2">NADH dehydrogenase [ubiquinone] 1 alpha subcomplex subunit 9, mitochondrial</fullName>
    </recommendedName>
    <alternativeName>
        <fullName evidence="4">Complex I-39kD</fullName>
    </alternativeName>
    <alternativeName>
        <fullName evidence="3">NADH-ubiquinone oxidoreductase 39 kDa subunit</fullName>
    </alternativeName>
</protein>
<evidence type="ECO:0000256" key="2">
    <source>
        <dbReference type="ARBA" id="ARBA00040720"/>
    </source>
</evidence>
<gene>
    <name evidence="8" type="ORF">KP79_PYT18934</name>
</gene>
<reference evidence="8 9" key="1">
    <citation type="journal article" date="2017" name="Nat. Ecol. Evol.">
        <title>Scallop genome provides insights into evolution of bilaterian karyotype and development.</title>
        <authorList>
            <person name="Wang S."/>
            <person name="Zhang J."/>
            <person name="Jiao W."/>
            <person name="Li J."/>
            <person name="Xun X."/>
            <person name="Sun Y."/>
            <person name="Guo X."/>
            <person name="Huan P."/>
            <person name="Dong B."/>
            <person name="Zhang L."/>
            <person name="Hu X."/>
            <person name="Sun X."/>
            <person name="Wang J."/>
            <person name="Zhao C."/>
            <person name="Wang Y."/>
            <person name="Wang D."/>
            <person name="Huang X."/>
            <person name="Wang R."/>
            <person name="Lv J."/>
            <person name="Li Y."/>
            <person name="Zhang Z."/>
            <person name="Liu B."/>
            <person name="Lu W."/>
            <person name="Hui Y."/>
            <person name="Liang J."/>
            <person name="Zhou Z."/>
            <person name="Hou R."/>
            <person name="Li X."/>
            <person name="Liu Y."/>
            <person name="Li H."/>
            <person name="Ning X."/>
            <person name="Lin Y."/>
            <person name="Zhao L."/>
            <person name="Xing Q."/>
            <person name="Dou J."/>
            <person name="Li Y."/>
            <person name="Mao J."/>
            <person name="Guo H."/>
            <person name="Dou H."/>
            <person name="Li T."/>
            <person name="Mu C."/>
            <person name="Jiang W."/>
            <person name="Fu Q."/>
            <person name="Fu X."/>
            <person name="Miao Y."/>
            <person name="Liu J."/>
            <person name="Yu Q."/>
            <person name="Li R."/>
            <person name="Liao H."/>
            <person name="Li X."/>
            <person name="Kong Y."/>
            <person name="Jiang Z."/>
            <person name="Chourrout D."/>
            <person name="Li R."/>
            <person name="Bao Z."/>
        </authorList>
    </citation>
    <scope>NUCLEOTIDE SEQUENCE [LARGE SCALE GENOMIC DNA]</scope>
    <source>
        <strain evidence="8 9">PY_sf001</strain>
    </source>
</reference>
<dbReference type="Proteomes" id="UP000242188">
    <property type="component" value="Unassembled WGS sequence"/>
</dbReference>
<evidence type="ECO:0000256" key="4">
    <source>
        <dbReference type="ARBA" id="ARBA00043145"/>
    </source>
</evidence>
<dbReference type="AlphaFoldDB" id="A0A210QZL1"/>
<evidence type="ECO:0000256" key="5">
    <source>
        <dbReference type="ARBA" id="ARBA00046455"/>
    </source>
</evidence>
<comment type="subunit">
    <text evidence="5">Complex I is composed of 45 different subunits. This a component of the hydrophobic protein fraction. Interacts with BLOC1S1. Interacts with SLC2A4. Interacts with CLOCK. Interacts with RAB5IF.</text>
</comment>
<dbReference type="SUPFAM" id="SSF51735">
    <property type="entry name" value="NAD(P)-binding Rossmann-fold domains"/>
    <property type="match status" value="1"/>
</dbReference>
<evidence type="ECO:0000256" key="1">
    <source>
        <dbReference type="ARBA" id="ARBA00038501"/>
    </source>
</evidence>
<dbReference type="GO" id="GO:0044877">
    <property type="term" value="F:protein-containing complex binding"/>
    <property type="evidence" value="ECO:0007669"/>
    <property type="project" value="TreeGrafter"/>
</dbReference>
<evidence type="ECO:0000259" key="7">
    <source>
        <dbReference type="Pfam" id="PF01370"/>
    </source>
</evidence>
<dbReference type="Gene3D" id="3.40.50.720">
    <property type="entry name" value="NAD(P)-binding Rossmann-like Domain"/>
    <property type="match status" value="1"/>
</dbReference>
<evidence type="ECO:0000313" key="8">
    <source>
        <dbReference type="EMBL" id="OWF54190.1"/>
    </source>
</evidence>
<name>A0A210QZL1_MIZYE</name>
<comment type="similarity">
    <text evidence="1">Belongs to the complex I NDUFA9 subunit family.</text>
</comment>
<keyword evidence="8" id="KW-0830">Ubiquinone</keyword>
<comment type="caution">
    <text evidence="8">The sequence shown here is derived from an EMBL/GenBank/DDBJ whole genome shotgun (WGS) entry which is preliminary data.</text>
</comment>
<organism evidence="8 9">
    <name type="scientific">Mizuhopecten yessoensis</name>
    <name type="common">Japanese scallop</name>
    <name type="synonym">Patinopecten yessoensis</name>
    <dbReference type="NCBI Taxonomy" id="6573"/>
    <lineage>
        <taxon>Eukaryota</taxon>
        <taxon>Metazoa</taxon>
        <taxon>Spiralia</taxon>
        <taxon>Lophotrochozoa</taxon>
        <taxon>Mollusca</taxon>
        <taxon>Bivalvia</taxon>
        <taxon>Autobranchia</taxon>
        <taxon>Pteriomorphia</taxon>
        <taxon>Pectinida</taxon>
        <taxon>Pectinoidea</taxon>
        <taxon>Pectinidae</taxon>
        <taxon>Mizuhopecten</taxon>
    </lineage>
</organism>
<proteinExistence type="inferred from homology"/>
<dbReference type="EMBL" id="NEDP02001154">
    <property type="protein sequence ID" value="OWF54190.1"/>
    <property type="molecule type" value="Genomic_DNA"/>
</dbReference>
<evidence type="ECO:0000256" key="6">
    <source>
        <dbReference type="SAM" id="MobiDB-lite"/>
    </source>
</evidence>